<dbReference type="AlphaFoldDB" id="A0A1F6TDU4"/>
<organism evidence="2 3">
    <name type="scientific">Candidatus Muproteobacteria bacterium RBG_16_64_11</name>
    <dbReference type="NCBI Taxonomy" id="1817758"/>
    <lineage>
        <taxon>Bacteria</taxon>
        <taxon>Pseudomonadati</taxon>
        <taxon>Pseudomonadota</taxon>
        <taxon>Candidatus Muproteobacteria</taxon>
    </lineage>
</organism>
<sequence>MRAWLISLLLAVSASAFAASDYAREKKWDDEITPGLVVGDPVYLVQKNRHKFLGIYTEAANARMGLVVVHGIGIHPDWGMIGTLRQRLPDHGYATLSIQMPILAADAKPEAYPVTFPEAVERLQRAVAYLKSKGYKRIALVSHSMGSRMSHGYMIHNPTDVSAWAALGTGTGPGPVITYDGIKAPVLDLYGANELPRVLEGAAKRKASLKDKALSKQVVVPDTDHFFANHEDAMVKAVKDFLDSVK</sequence>
<protein>
    <recommendedName>
        <fullName evidence="4">DUF3530 domain-containing protein</fullName>
    </recommendedName>
</protein>
<dbReference type="Pfam" id="PF12048">
    <property type="entry name" value="DUF3530"/>
    <property type="match status" value="1"/>
</dbReference>
<feature type="signal peptide" evidence="1">
    <location>
        <begin position="1"/>
        <end position="18"/>
    </location>
</feature>
<dbReference type="InterPro" id="IPR022529">
    <property type="entry name" value="DUF3530"/>
</dbReference>
<dbReference type="STRING" id="1817758.A2150_00680"/>
<dbReference type="Gene3D" id="3.40.50.1820">
    <property type="entry name" value="alpha/beta hydrolase"/>
    <property type="match status" value="1"/>
</dbReference>
<accession>A0A1F6TDU4</accession>
<dbReference type="InterPro" id="IPR029058">
    <property type="entry name" value="AB_hydrolase_fold"/>
</dbReference>
<comment type="caution">
    <text evidence="2">The sequence shown here is derived from an EMBL/GenBank/DDBJ whole genome shotgun (WGS) entry which is preliminary data.</text>
</comment>
<proteinExistence type="predicted"/>
<gene>
    <name evidence="2" type="ORF">A2150_00680</name>
</gene>
<feature type="chain" id="PRO_5009526658" description="DUF3530 domain-containing protein" evidence="1">
    <location>
        <begin position="19"/>
        <end position="246"/>
    </location>
</feature>
<reference evidence="2 3" key="1">
    <citation type="journal article" date="2016" name="Nat. Commun.">
        <title>Thousands of microbial genomes shed light on interconnected biogeochemical processes in an aquifer system.</title>
        <authorList>
            <person name="Anantharaman K."/>
            <person name="Brown C.T."/>
            <person name="Hug L.A."/>
            <person name="Sharon I."/>
            <person name="Castelle C.J."/>
            <person name="Probst A.J."/>
            <person name="Thomas B.C."/>
            <person name="Singh A."/>
            <person name="Wilkins M.J."/>
            <person name="Karaoz U."/>
            <person name="Brodie E.L."/>
            <person name="Williams K.H."/>
            <person name="Hubbard S.S."/>
            <person name="Banfield J.F."/>
        </authorList>
    </citation>
    <scope>NUCLEOTIDE SEQUENCE [LARGE SCALE GENOMIC DNA]</scope>
</reference>
<evidence type="ECO:0000313" key="3">
    <source>
        <dbReference type="Proteomes" id="UP000177925"/>
    </source>
</evidence>
<dbReference type="SUPFAM" id="SSF53474">
    <property type="entry name" value="alpha/beta-Hydrolases"/>
    <property type="match status" value="1"/>
</dbReference>
<evidence type="ECO:0008006" key="4">
    <source>
        <dbReference type="Google" id="ProtNLM"/>
    </source>
</evidence>
<dbReference type="EMBL" id="MFSS01000063">
    <property type="protein sequence ID" value="OGI43262.1"/>
    <property type="molecule type" value="Genomic_DNA"/>
</dbReference>
<evidence type="ECO:0000313" key="2">
    <source>
        <dbReference type="EMBL" id="OGI43262.1"/>
    </source>
</evidence>
<keyword evidence="1" id="KW-0732">Signal</keyword>
<name>A0A1F6TDU4_9PROT</name>
<evidence type="ECO:0000256" key="1">
    <source>
        <dbReference type="SAM" id="SignalP"/>
    </source>
</evidence>
<dbReference type="Proteomes" id="UP000177925">
    <property type="component" value="Unassembled WGS sequence"/>
</dbReference>